<dbReference type="AlphaFoldDB" id="A0A850P511"/>
<organism evidence="2 3">
    <name type="scientific">Komagataeibacter swingsii</name>
    <dbReference type="NCBI Taxonomy" id="215220"/>
    <lineage>
        <taxon>Bacteria</taxon>
        <taxon>Pseudomonadati</taxon>
        <taxon>Pseudomonadota</taxon>
        <taxon>Alphaproteobacteria</taxon>
        <taxon>Acetobacterales</taxon>
        <taxon>Acetobacteraceae</taxon>
        <taxon>Komagataeibacter</taxon>
    </lineage>
</organism>
<dbReference type="NCBIfam" id="NF033547">
    <property type="entry name" value="transpos_IS1595"/>
    <property type="match status" value="1"/>
</dbReference>
<accession>A0A850P511</accession>
<feature type="domain" description="ISXO2-like transposase" evidence="1">
    <location>
        <begin position="135"/>
        <end position="291"/>
    </location>
</feature>
<comment type="caution">
    <text evidence="2">The sequence shown here is derived from an EMBL/GenBank/DDBJ whole genome shotgun (WGS) entry which is preliminary data.</text>
</comment>
<gene>
    <name evidence="2" type="ORF">HUK81_18845</name>
</gene>
<dbReference type="EMBL" id="JABXXS010000194">
    <property type="protein sequence ID" value="NVN38874.1"/>
    <property type="molecule type" value="Genomic_DNA"/>
</dbReference>
<dbReference type="InterPro" id="IPR024445">
    <property type="entry name" value="Tnp_ISXO2-like"/>
</dbReference>
<evidence type="ECO:0000259" key="1">
    <source>
        <dbReference type="SMART" id="SM01126"/>
    </source>
</evidence>
<evidence type="ECO:0000313" key="3">
    <source>
        <dbReference type="Proteomes" id="UP000522590"/>
    </source>
</evidence>
<sequence length="323" mass="35287">MAGVLVMLNVMKGLTDLEFERLYSTEEACIKALMVARREVGMACPSCSHTRNYLCGRRVGCTRCNRRWSVTAGTVMSGTKLPLTIWFRAMHIMTSTKQGVSAIELGRRLGVSYPTAWYLAKRLRRAMSEREARYLLGGSGPDGAPVVVEVDDVYLGGERNQGSGPGGKTRMIAATERYEDGRMGHVAMRTVVGFTSRAVRAFADTCLMPAVRVHTDGLKAFLAFGTPARSHVVTVSGSKRPSRQRTAPFHGLNTAIANLSTALKATHKAIAPQHTSDYLGAFCWTTNRRHNMFGMIPAACRAVATSSILTRRRAYAEIPVLLG</sequence>
<dbReference type="SMART" id="SM01126">
    <property type="entry name" value="DDE_Tnp_IS1595"/>
    <property type="match status" value="1"/>
</dbReference>
<reference evidence="2 3" key="1">
    <citation type="submission" date="2020-06" db="EMBL/GenBank/DDBJ databases">
        <title>Description of novel acetic acid bacteria.</title>
        <authorList>
            <person name="Sombolestani A."/>
        </authorList>
    </citation>
    <scope>NUCLEOTIDE SEQUENCE [LARGE SCALE GENOMIC DNA]</scope>
    <source>
        <strain evidence="2 3">LMG 25</strain>
    </source>
</reference>
<proteinExistence type="predicted"/>
<protein>
    <submittedName>
        <fullName evidence="2">IS1595 family transposase</fullName>
    </submittedName>
</protein>
<name>A0A850P511_9PROT</name>
<evidence type="ECO:0000313" key="2">
    <source>
        <dbReference type="EMBL" id="NVN38874.1"/>
    </source>
</evidence>
<dbReference type="Proteomes" id="UP000522590">
    <property type="component" value="Unassembled WGS sequence"/>
</dbReference>
<dbReference type="Pfam" id="PF12762">
    <property type="entry name" value="DDE_Tnp_IS1595"/>
    <property type="match status" value="1"/>
</dbReference>